<evidence type="ECO:0000256" key="1">
    <source>
        <dbReference type="ARBA" id="ARBA00008874"/>
    </source>
</evidence>
<evidence type="ECO:0000259" key="2">
    <source>
        <dbReference type="PROSITE" id="PS50011"/>
    </source>
</evidence>
<sequence length="294" mass="33027">MQLDNKPESVNIQGSIGIGLDPKKHKWAIHEKTKNNILVAKRGLVAETAQILDELKLVQKLEHENILPFLEHFTDDQAIYLCSPLMDLGSAERLLNSFYNDGFPEPAIQKDYSPWYQSQNILLDTNGSVKLAGFENALLISGCNRWIGVEEKVHDFRESLSSVFIWLAPEIMKQDLCGYGVTSDVYSIGITLCELGNGFAPFQEMEAMQILFEKLRGSTPYILDTSSEGYVGQRVFTPALHDITAKCLSYDGNQRSSCDELLKHGIFKEQLENTKYMSLSNLLPEATPCKLTVL</sequence>
<accession>A0A915CP27</accession>
<organism evidence="3 4">
    <name type="scientific">Ditylenchus dipsaci</name>
    <dbReference type="NCBI Taxonomy" id="166011"/>
    <lineage>
        <taxon>Eukaryota</taxon>
        <taxon>Metazoa</taxon>
        <taxon>Ecdysozoa</taxon>
        <taxon>Nematoda</taxon>
        <taxon>Chromadorea</taxon>
        <taxon>Rhabditida</taxon>
        <taxon>Tylenchina</taxon>
        <taxon>Tylenchomorpha</taxon>
        <taxon>Sphaerularioidea</taxon>
        <taxon>Anguinidae</taxon>
        <taxon>Anguininae</taxon>
        <taxon>Ditylenchus</taxon>
    </lineage>
</organism>
<dbReference type="InterPro" id="IPR000719">
    <property type="entry name" value="Prot_kinase_dom"/>
</dbReference>
<protein>
    <submittedName>
        <fullName evidence="4">Protein kinase domain-containing protein</fullName>
    </submittedName>
</protein>
<dbReference type="Proteomes" id="UP000887574">
    <property type="component" value="Unplaced"/>
</dbReference>
<dbReference type="GO" id="GO:0005524">
    <property type="term" value="F:ATP binding"/>
    <property type="evidence" value="ECO:0007669"/>
    <property type="project" value="InterPro"/>
</dbReference>
<keyword evidence="3" id="KW-1185">Reference proteome</keyword>
<dbReference type="InterPro" id="IPR011009">
    <property type="entry name" value="Kinase-like_dom_sf"/>
</dbReference>
<dbReference type="GO" id="GO:1902554">
    <property type="term" value="C:serine/threonine protein kinase complex"/>
    <property type="evidence" value="ECO:0007669"/>
    <property type="project" value="TreeGrafter"/>
</dbReference>
<dbReference type="GO" id="GO:0043539">
    <property type="term" value="F:protein serine/threonine kinase activator activity"/>
    <property type="evidence" value="ECO:0007669"/>
    <property type="project" value="InterPro"/>
</dbReference>
<dbReference type="AlphaFoldDB" id="A0A915CP27"/>
<dbReference type="PANTHER" id="PTHR48014">
    <property type="entry name" value="SERINE/THREONINE-PROTEIN KINASE FRAY2"/>
    <property type="match status" value="1"/>
</dbReference>
<dbReference type="Pfam" id="PF00069">
    <property type="entry name" value="Pkinase"/>
    <property type="match status" value="1"/>
</dbReference>
<dbReference type="WBParaSite" id="jg11070">
    <property type="protein sequence ID" value="jg11070"/>
    <property type="gene ID" value="jg11070"/>
</dbReference>
<name>A0A915CP27_9BILA</name>
<evidence type="ECO:0000313" key="4">
    <source>
        <dbReference type="WBParaSite" id="jg11070"/>
    </source>
</evidence>
<dbReference type="GO" id="GO:0004672">
    <property type="term" value="F:protein kinase activity"/>
    <property type="evidence" value="ECO:0007669"/>
    <property type="project" value="InterPro"/>
</dbReference>
<dbReference type="InterPro" id="IPR047173">
    <property type="entry name" value="STRAD_A/B-like"/>
</dbReference>
<proteinExistence type="inferred from homology"/>
<dbReference type="Gene3D" id="1.10.510.10">
    <property type="entry name" value="Transferase(Phosphotransferase) domain 1"/>
    <property type="match status" value="2"/>
</dbReference>
<dbReference type="PROSITE" id="PS50011">
    <property type="entry name" value="PROTEIN_KINASE_DOM"/>
    <property type="match status" value="1"/>
</dbReference>
<evidence type="ECO:0000313" key="3">
    <source>
        <dbReference type="Proteomes" id="UP000887574"/>
    </source>
</evidence>
<dbReference type="GO" id="GO:0006611">
    <property type="term" value="P:protein export from nucleus"/>
    <property type="evidence" value="ECO:0007669"/>
    <property type="project" value="TreeGrafter"/>
</dbReference>
<feature type="domain" description="Protein kinase" evidence="2">
    <location>
        <begin position="10"/>
        <end position="267"/>
    </location>
</feature>
<reference evidence="4" key="1">
    <citation type="submission" date="2022-11" db="UniProtKB">
        <authorList>
            <consortium name="WormBaseParasite"/>
        </authorList>
    </citation>
    <scope>IDENTIFICATION</scope>
</reference>
<dbReference type="PANTHER" id="PTHR48014:SF21">
    <property type="entry name" value="SERINE_THREONINE-PROTEIN KINASE FRAY2"/>
    <property type="match status" value="1"/>
</dbReference>
<dbReference type="SUPFAM" id="SSF56112">
    <property type="entry name" value="Protein kinase-like (PK-like)"/>
    <property type="match status" value="1"/>
</dbReference>
<comment type="similarity">
    <text evidence="1">Belongs to the protein kinase superfamily. STE Ser/Thr protein kinase family. STE20 subfamily.</text>
</comment>